<proteinExistence type="predicted"/>
<feature type="coiled-coil region" evidence="1">
    <location>
        <begin position="252"/>
        <end position="279"/>
    </location>
</feature>
<evidence type="ECO:0000256" key="1">
    <source>
        <dbReference type="SAM" id="Coils"/>
    </source>
</evidence>
<evidence type="ECO:0000313" key="4">
    <source>
        <dbReference type="Proteomes" id="UP000712600"/>
    </source>
</evidence>
<evidence type="ECO:0000256" key="2">
    <source>
        <dbReference type="SAM" id="MobiDB-lite"/>
    </source>
</evidence>
<feature type="region of interest" description="Disordered" evidence="2">
    <location>
        <begin position="370"/>
        <end position="415"/>
    </location>
</feature>
<organism evidence="3 4">
    <name type="scientific">Brassica cretica</name>
    <name type="common">Mustard</name>
    <dbReference type="NCBI Taxonomy" id="69181"/>
    <lineage>
        <taxon>Eukaryota</taxon>
        <taxon>Viridiplantae</taxon>
        <taxon>Streptophyta</taxon>
        <taxon>Embryophyta</taxon>
        <taxon>Tracheophyta</taxon>
        <taxon>Spermatophyta</taxon>
        <taxon>Magnoliopsida</taxon>
        <taxon>eudicotyledons</taxon>
        <taxon>Gunneridae</taxon>
        <taxon>Pentapetalae</taxon>
        <taxon>rosids</taxon>
        <taxon>malvids</taxon>
        <taxon>Brassicales</taxon>
        <taxon>Brassicaceae</taxon>
        <taxon>Brassiceae</taxon>
        <taxon>Brassica</taxon>
    </lineage>
</organism>
<dbReference type="Proteomes" id="UP000712600">
    <property type="component" value="Unassembled WGS sequence"/>
</dbReference>
<accession>A0A8S9Q861</accession>
<dbReference type="AlphaFoldDB" id="A0A8S9Q861"/>
<feature type="region of interest" description="Disordered" evidence="2">
    <location>
        <begin position="91"/>
        <end position="119"/>
    </location>
</feature>
<feature type="compositionally biased region" description="Polar residues" evidence="2">
    <location>
        <begin position="165"/>
        <end position="177"/>
    </location>
</feature>
<sequence>MCPNFLRHILALLVMAREEGRHIIQGIPYLDQNWREEFFIFKIDEASMGSFDFSRLPRYWAEDMVHSGRSDMTDGLRGLIGALRGGVAPEVAGAAEDEAEHSQEEVGAPSSNPPPPNRLERQLARRSSFRTPNPMLAGKAASVLPPISIPDSENEGSPEGRRSPISLSPGLQDNSAVANRKRRRSSKTVDDLVSIARRTRSAGCRSPSLASPEEEGAYANVVVASSKVMEAFNEFTVSMEDRIRAFCNESEVEKGKAEVRRLTEELRVAKEETRKKMGEAMLLKDEWQRARRERVAFETKVDGEGLRSYCQLGRCSGLVGGGSRSSSNLVVPSSFIRSYPTSVGVERIRSGDVSEALREVLHEETRLPRAPVSGEGKDLGGKKLAVRTSSNSPTGSEGRDRPPKKARMTGYDHRPGISGDGAVAKLFHWQFSHSKDCPIMEDPDSVAHLVRHFKPAGCPFPSLRNMTERDAYIKMAVAHPKAMEANNEFAATLERRLQDVPCSDELYEIKKLVAAEKLENQAASLEARLRVVSNERKPTLEQVSFLEAKIESSANKFADDLCCGTYDAKKALADSYLDVLSLMEKWEKKKVAADCEARLKEVMAIIDLLKEIMNNNMLASDELLCLRAKEFELGSELDVMAVSS</sequence>
<reference evidence="3" key="1">
    <citation type="submission" date="2019-12" db="EMBL/GenBank/DDBJ databases">
        <title>Genome sequencing and annotation of Brassica cretica.</title>
        <authorList>
            <person name="Studholme D.J."/>
            <person name="Sarris P."/>
        </authorList>
    </citation>
    <scope>NUCLEOTIDE SEQUENCE</scope>
    <source>
        <strain evidence="3">PFS-109/04</strain>
        <tissue evidence="3">Leaf</tissue>
    </source>
</reference>
<evidence type="ECO:0000313" key="3">
    <source>
        <dbReference type="EMBL" id="KAF3538247.1"/>
    </source>
</evidence>
<dbReference type="EMBL" id="QGKX02001290">
    <property type="protein sequence ID" value="KAF3538247.1"/>
    <property type="molecule type" value="Genomic_DNA"/>
</dbReference>
<protein>
    <submittedName>
        <fullName evidence="3">Uncharacterized protein</fullName>
    </submittedName>
</protein>
<name>A0A8S9Q861_BRACR</name>
<comment type="caution">
    <text evidence="3">The sequence shown here is derived from an EMBL/GenBank/DDBJ whole genome shotgun (WGS) entry which is preliminary data.</text>
</comment>
<keyword evidence="1" id="KW-0175">Coiled coil</keyword>
<gene>
    <name evidence="3" type="ORF">F2Q69_00022351</name>
</gene>
<feature type="region of interest" description="Disordered" evidence="2">
    <location>
        <begin position="131"/>
        <end position="189"/>
    </location>
</feature>